<dbReference type="SUPFAM" id="SSF48113">
    <property type="entry name" value="Heme-dependent peroxidases"/>
    <property type="match status" value="1"/>
</dbReference>
<dbReference type="RefSeq" id="XP_015873607.1">
    <property type="nucleotide sequence ID" value="XM_016018121.4"/>
</dbReference>
<dbReference type="InterPro" id="IPR019794">
    <property type="entry name" value="Peroxidases_AS"/>
</dbReference>
<feature type="domain" description="Plant heme peroxidase family profile" evidence="19">
    <location>
        <begin position="28"/>
        <end position="331"/>
    </location>
</feature>
<dbReference type="GO" id="GO:0140825">
    <property type="term" value="F:lactoperoxidase activity"/>
    <property type="evidence" value="ECO:0007669"/>
    <property type="project" value="UniProtKB-EC"/>
</dbReference>
<keyword evidence="11 17" id="KW-1015">Disulfide bond</keyword>
<dbReference type="KEGG" id="zju:107410668"/>
<dbReference type="InterPro" id="IPR000823">
    <property type="entry name" value="Peroxidase_pln"/>
</dbReference>
<keyword evidence="10 15" id="KW-0408">Iron</keyword>
<dbReference type="FunFam" id="1.10.420.10:FF:000006">
    <property type="entry name" value="Peroxidase"/>
    <property type="match status" value="1"/>
</dbReference>
<dbReference type="FunFam" id="1.10.520.10:FF:000001">
    <property type="entry name" value="Peroxidase"/>
    <property type="match status" value="1"/>
</dbReference>
<keyword evidence="18" id="KW-0964">Secreted</keyword>
<dbReference type="Proteomes" id="UP001652623">
    <property type="component" value="Chromosome 10"/>
</dbReference>
<organism evidence="20 21">
    <name type="scientific">Ziziphus jujuba</name>
    <name type="common">Chinese jujube</name>
    <name type="synonym">Ziziphus sativa</name>
    <dbReference type="NCBI Taxonomy" id="326968"/>
    <lineage>
        <taxon>Eukaryota</taxon>
        <taxon>Viridiplantae</taxon>
        <taxon>Streptophyta</taxon>
        <taxon>Embryophyta</taxon>
        <taxon>Tracheophyta</taxon>
        <taxon>Spermatophyta</taxon>
        <taxon>Magnoliopsida</taxon>
        <taxon>eudicotyledons</taxon>
        <taxon>Gunneridae</taxon>
        <taxon>Pentapetalae</taxon>
        <taxon>rosids</taxon>
        <taxon>fabids</taxon>
        <taxon>Rosales</taxon>
        <taxon>Rhamnaceae</taxon>
        <taxon>Paliureae</taxon>
        <taxon>Ziziphus</taxon>
    </lineage>
</organism>
<evidence type="ECO:0000256" key="16">
    <source>
        <dbReference type="PIRSR" id="PIRSR600823-4"/>
    </source>
</evidence>
<feature type="binding site" evidence="14">
    <location>
        <position position="166"/>
    </location>
    <ligand>
        <name>substrate</name>
    </ligand>
</feature>
<keyword evidence="6 18" id="KW-0349">Heme</keyword>
<proteinExistence type="inferred from homology"/>
<evidence type="ECO:0000256" key="10">
    <source>
        <dbReference type="ARBA" id="ARBA00023004"/>
    </source>
</evidence>
<evidence type="ECO:0000256" key="2">
    <source>
        <dbReference type="ARBA" id="ARBA00002322"/>
    </source>
</evidence>
<dbReference type="GeneID" id="107410668"/>
<dbReference type="PRINTS" id="PR00461">
    <property type="entry name" value="PLPEROXIDASE"/>
</dbReference>
<comment type="function">
    <text evidence="2">Removal of H(2)O(2), oxidation of toxic reductants, biosynthesis and degradation of lignin, suberization, auxin catabolism, response to environmental stresses such as wounding, pathogen attack and oxidative stress. These functions might be dependent on each isozyme/isoform in each plant tissue.</text>
</comment>
<feature type="disulfide bond" evidence="17">
    <location>
        <begin position="203"/>
        <end position="228"/>
    </location>
</feature>
<dbReference type="EC" id="1.11.1.7" evidence="4 18"/>
<dbReference type="PROSITE" id="PS50873">
    <property type="entry name" value="PEROXIDASE_4"/>
    <property type="match status" value="1"/>
</dbReference>
<keyword evidence="18" id="KW-0376">Hydrogen peroxide</keyword>
<name>A0A6P3Z757_ZIZJJ</name>
<dbReference type="InterPro" id="IPR010255">
    <property type="entry name" value="Haem_peroxidase_sf"/>
</dbReference>
<dbReference type="GO" id="GO:0046872">
    <property type="term" value="F:metal ion binding"/>
    <property type="evidence" value="ECO:0007669"/>
    <property type="project" value="UniProtKB-UniRule"/>
</dbReference>
<dbReference type="CDD" id="cd00693">
    <property type="entry name" value="secretory_peroxidase"/>
    <property type="match status" value="1"/>
</dbReference>
<evidence type="ECO:0000256" key="7">
    <source>
        <dbReference type="ARBA" id="ARBA00022723"/>
    </source>
</evidence>
<keyword evidence="20" id="KW-1185">Reference proteome</keyword>
<feature type="disulfide bond" evidence="17">
    <location>
        <begin position="71"/>
        <end position="76"/>
    </location>
</feature>
<dbReference type="PROSITE" id="PS00435">
    <property type="entry name" value="PEROXIDASE_1"/>
    <property type="match status" value="1"/>
</dbReference>
<comment type="cofactor">
    <cofactor evidence="15 18">
        <name>Ca(2+)</name>
        <dbReference type="ChEBI" id="CHEBI:29108"/>
    </cofactor>
    <text evidence="15 18">Binds 2 calcium ions per subunit.</text>
</comment>
<evidence type="ECO:0000313" key="21">
    <source>
        <dbReference type="RefSeq" id="XP_015873607.1"/>
    </source>
</evidence>
<feature type="site" description="Transition state stabilizer" evidence="16">
    <location>
        <position position="65"/>
    </location>
</feature>
<feature type="binding site" evidence="15">
    <location>
        <position position="73"/>
    </location>
    <ligand>
        <name>Ca(2+)</name>
        <dbReference type="ChEBI" id="CHEBI:29108"/>
        <label>1</label>
    </ligand>
</feature>
<comment type="similarity">
    <text evidence="18">Belongs to the peroxidase family. Classical plant (class III) peroxidase subfamily.</text>
</comment>
<evidence type="ECO:0000256" key="8">
    <source>
        <dbReference type="ARBA" id="ARBA00022837"/>
    </source>
</evidence>
<keyword evidence="7 15" id="KW-0479">Metal-binding</keyword>
<dbReference type="PANTHER" id="PTHR31388">
    <property type="entry name" value="PEROXIDASE 72-RELATED"/>
    <property type="match status" value="1"/>
</dbReference>
<feature type="binding site" evidence="15">
    <location>
        <position position="79"/>
    </location>
    <ligand>
        <name>Ca(2+)</name>
        <dbReference type="ChEBI" id="CHEBI:29108"/>
        <label>1</label>
    </ligand>
</feature>
<evidence type="ECO:0000256" key="17">
    <source>
        <dbReference type="PIRSR" id="PIRSR600823-5"/>
    </source>
</evidence>
<feature type="active site" description="Proton acceptor" evidence="13">
    <location>
        <position position="69"/>
    </location>
</feature>
<dbReference type="InParanoid" id="A0A6P3Z757"/>
<keyword evidence="18" id="KW-0732">Signal</keyword>
<evidence type="ECO:0000256" key="9">
    <source>
        <dbReference type="ARBA" id="ARBA00023002"/>
    </source>
</evidence>
<accession>A0A6P3Z757</accession>
<feature type="binding site" evidence="15">
    <location>
        <position position="197"/>
    </location>
    <ligand>
        <name>Ca(2+)</name>
        <dbReference type="ChEBI" id="CHEBI:29108"/>
        <label>2</label>
    </ligand>
</feature>
<feature type="binding site" evidence="15">
    <location>
        <position position="251"/>
    </location>
    <ligand>
        <name>Ca(2+)</name>
        <dbReference type="ChEBI" id="CHEBI:29108"/>
        <label>2</label>
    </ligand>
</feature>
<feature type="binding site" evidence="15">
    <location>
        <position position="243"/>
    </location>
    <ligand>
        <name>Ca(2+)</name>
        <dbReference type="ChEBI" id="CHEBI:29108"/>
        <label>2</label>
    </ligand>
</feature>
<evidence type="ECO:0000256" key="18">
    <source>
        <dbReference type="RuleBase" id="RU362060"/>
    </source>
</evidence>
<dbReference type="InterPro" id="IPR002016">
    <property type="entry name" value="Haem_peroxidase"/>
</dbReference>
<reference evidence="21" key="1">
    <citation type="submission" date="2025-08" db="UniProtKB">
        <authorList>
            <consortium name="RefSeq"/>
        </authorList>
    </citation>
    <scope>IDENTIFICATION</scope>
    <source>
        <tissue evidence="21">Seedling</tissue>
    </source>
</reference>
<feature type="binding site" evidence="15">
    <location>
        <position position="75"/>
    </location>
    <ligand>
        <name>Ca(2+)</name>
        <dbReference type="ChEBI" id="CHEBI:29108"/>
        <label>1</label>
    </ligand>
</feature>
<dbReference type="Pfam" id="PF00141">
    <property type="entry name" value="peroxidase"/>
    <property type="match status" value="1"/>
</dbReference>
<comment type="cofactor">
    <cofactor evidence="15 18">
        <name>heme b</name>
        <dbReference type="ChEBI" id="CHEBI:60344"/>
    </cofactor>
    <text evidence="15 18">Binds 1 heme b (iron(II)-protoporphyrin IX) group per subunit.</text>
</comment>
<evidence type="ECO:0000313" key="20">
    <source>
        <dbReference type="Proteomes" id="UP001652623"/>
    </source>
</evidence>
<evidence type="ECO:0000256" key="13">
    <source>
        <dbReference type="PIRSR" id="PIRSR600823-1"/>
    </source>
</evidence>
<evidence type="ECO:0000256" key="5">
    <source>
        <dbReference type="ARBA" id="ARBA00022559"/>
    </source>
</evidence>
<dbReference type="PANTHER" id="PTHR31388:SF24">
    <property type="entry name" value="PEROXIDASE 52"/>
    <property type="match status" value="1"/>
</dbReference>
<feature type="signal peptide" evidence="18">
    <location>
        <begin position="1"/>
        <end position="26"/>
    </location>
</feature>
<feature type="binding site" evidence="15">
    <location>
        <position position="70"/>
    </location>
    <ligand>
        <name>Ca(2+)</name>
        <dbReference type="ChEBI" id="CHEBI:29108"/>
        <label>1</label>
    </ligand>
</feature>
<feature type="binding site" evidence="15">
    <location>
        <position position="77"/>
    </location>
    <ligand>
        <name>Ca(2+)</name>
        <dbReference type="ChEBI" id="CHEBI:29108"/>
        <label>1</label>
    </ligand>
</feature>
<evidence type="ECO:0000256" key="6">
    <source>
        <dbReference type="ARBA" id="ARBA00022617"/>
    </source>
</evidence>
<dbReference type="InterPro" id="IPR033905">
    <property type="entry name" value="Secretory_peroxidase"/>
</dbReference>
<dbReference type="GO" id="GO:0006979">
    <property type="term" value="P:response to oxidative stress"/>
    <property type="evidence" value="ECO:0007669"/>
    <property type="project" value="UniProtKB-UniRule"/>
</dbReference>
<feature type="disulfide bond" evidence="17">
    <location>
        <begin position="38"/>
        <end position="118"/>
    </location>
</feature>
<feature type="disulfide bond" evidence="17">
    <location>
        <begin position="124"/>
        <end position="327"/>
    </location>
</feature>
<dbReference type="GO" id="GO:0020037">
    <property type="term" value="F:heme binding"/>
    <property type="evidence" value="ECO:0007669"/>
    <property type="project" value="UniProtKB-UniRule"/>
</dbReference>
<comment type="subcellular location">
    <subcellularLocation>
        <location evidence="18">Secreted</location>
    </subcellularLocation>
</comment>
<evidence type="ECO:0000256" key="11">
    <source>
        <dbReference type="ARBA" id="ARBA00023157"/>
    </source>
</evidence>
<dbReference type="Gene3D" id="1.10.520.10">
    <property type="match status" value="1"/>
</dbReference>
<evidence type="ECO:0000256" key="15">
    <source>
        <dbReference type="PIRSR" id="PIRSR600823-3"/>
    </source>
</evidence>
<dbReference type="Gene3D" id="1.10.420.10">
    <property type="entry name" value="Peroxidase, domain 2"/>
    <property type="match status" value="1"/>
</dbReference>
<dbReference type="GO" id="GO:0005576">
    <property type="term" value="C:extracellular region"/>
    <property type="evidence" value="ECO:0007669"/>
    <property type="project" value="UniProtKB-SubCell"/>
</dbReference>
<evidence type="ECO:0000259" key="19">
    <source>
        <dbReference type="PROSITE" id="PS50873"/>
    </source>
</evidence>
<feature type="binding site" evidence="15">
    <location>
        <position position="91"/>
    </location>
    <ligand>
        <name>Ca(2+)</name>
        <dbReference type="ChEBI" id="CHEBI:29108"/>
        <label>1</label>
    </ligand>
</feature>
<keyword evidence="8 15" id="KW-0106">Calcium</keyword>
<sequence>MASSSFGSSIVALFITFAVLIGSASAVHLSIRYYNNSCPKLLSMVKDKVDSQLEKKERIGASLLRLFFHDCFVNGCDGSILLDDSANFTGEKNAIPNRNSVRGFHVIDAVKYAVEDVCPGIVSCADILAIVARDSVVFLGGPSWRVKLGRRDSRAASQAAANENLPSPTSNLTELISIFRKFGFTTREMVALSGAHTIGKARCTNFRGRLYNDLDIDDVFAKERRSKCPELQGSGDDNLAPLDIQTTIAFDNSYYINIFMKMGLLHSDQQLFQLQNNGTGGGVSTDSMVVEYMKSQSSFFSYFAKAMVKMGDLYPLTGSSGEIRKNCRVIN</sequence>
<keyword evidence="12" id="KW-0325">Glycoprotein</keyword>
<dbReference type="PRINTS" id="PR00458">
    <property type="entry name" value="PEROXIDASE"/>
</dbReference>
<evidence type="ECO:0000256" key="4">
    <source>
        <dbReference type="ARBA" id="ARBA00012313"/>
    </source>
</evidence>
<evidence type="ECO:0000256" key="14">
    <source>
        <dbReference type="PIRSR" id="PIRSR600823-2"/>
    </source>
</evidence>
<evidence type="ECO:0000256" key="3">
    <source>
        <dbReference type="ARBA" id="ARBA00006873"/>
    </source>
</evidence>
<feature type="binding site" evidence="15">
    <location>
        <position position="246"/>
    </location>
    <ligand>
        <name>Ca(2+)</name>
        <dbReference type="ChEBI" id="CHEBI:29108"/>
        <label>2</label>
    </ligand>
</feature>
<feature type="chain" id="PRO_5028512147" description="Peroxidase" evidence="18">
    <location>
        <begin position="27"/>
        <end position="331"/>
    </location>
</feature>
<dbReference type="GO" id="GO:0042744">
    <property type="term" value="P:hydrogen peroxide catabolic process"/>
    <property type="evidence" value="ECO:0007669"/>
    <property type="project" value="UniProtKB-KW"/>
</dbReference>
<evidence type="ECO:0000256" key="1">
    <source>
        <dbReference type="ARBA" id="ARBA00000189"/>
    </source>
</evidence>
<keyword evidence="5 18" id="KW-0575">Peroxidase</keyword>
<comment type="similarity">
    <text evidence="3">Belongs to the peroxidase family. Ascorbate peroxidase subfamily.</text>
</comment>
<keyword evidence="9 18" id="KW-0560">Oxidoreductase</keyword>
<dbReference type="PROSITE" id="PS00436">
    <property type="entry name" value="PEROXIDASE_2"/>
    <property type="match status" value="1"/>
</dbReference>
<comment type="catalytic activity">
    <reaction evidence="1 18">
        <text>2 a phenolic donor + H2O2 = 2 a phenolic radical donor + 2 H2O</text>
        <dbReference type="Rhea" id="RHEA:56136"/>
        <dbReference type="ChEBI" id="CHEBI:15377"/>
        <dbReference type="ChEBI" id="CHEBI:16240"/>
        <dbReference type="ChEBI" id="CHEBI:139520"/>
        <dbReference type="ChEBI" id="CHEBI:139521"/>
        <dbReference type="EC" id="1.11.1.7"/>
    </reaction>
</comment>
<protein>
    <recommendedName>
        <fullName evidence="4 18">Peroxidase</fullName>
        <ecNumber evidence="4 18">1.11.1.7</ecNumber>
    </recommendedName>
</protein>
<dbReference type="InterPro" id="IPR019793">
    <property type="entry name" value="Peroxidases_heam-ligand_BS"/>
</dbReference>
<feature type="binding site" description="axial binding residue" evidence="15">
    <location>
        <position position="196"/>
    </location>
    <ligand>
        <name>heme b</name>
        <dbReference type="ChEBI" id="CHEBI:60344"/>
    </ligand>
    <ligandPart>
        <name>Fe</name>
        <dbReference type="ChEBI" id="CHEBI:18248"/>
    </ligandPart>
</feature>
<gene>
    <name evidence="21" type="primary">LOC107410668</name>
</gene>
<dbReference type="AlphaFoldDB" id="A0A6P3Z757"/>
<evidence type="ECO:0000256" key="12">
    <source>
        <dbReference type="ARBA" id="ARBA00023180"/>
    </source>
</evidence>